<keyword evidence="3" id="KW-1185">Reference proteome</keyword>
<accession>A0ABW0SMT9</accession>
<evidence type="ECO:0000256" key="1">
    <source>
        <dbReference type="SAM" id="Phobius"/>
    </source>
</evidence>
<proteinExistence type="predicted"/>
<name>A0ABW0SMT9_9GAMM</name>
<feature type="transmembrane region" description="Helical" evidence="1">
    <location>
        <begin position="133"/>
        <end position="152"/>
    </location>
</feature>
<feature type="transmembrane region" description="Helical" evidence="1">
    <location>
        <begin position="177"/>
        <end position="197"/>
    </location>
</feature>
<feature type="transmembrane region" description="Helical" evidence="1">
    <location>
        <begin position="29"/>
        <end position="45"/>
    </location>
</feature>
<dbReference type="EMBL" id="JBHSNM010000002">
    <property type="protein sequence ID" value="MFC5570377.1"/>
    <property type="molecule type" value="Genomic_DNA"/>
</dbReference>
<keyword evidence="1" id="KW-1133">Transmembrane helix</keyword>
<feature type="transmembrane region" description="Helical" evidence="1">
    <location>
        <begin position="76"/>
        <end position="94"/>
    </location>
</feature>
<feature type="transmembrane region" description="Helical" evidence="1">
    <location>
        <begin position="52"/>
        <end position="70"/>
    </location>
</feature>
<gene>
    <name evidence="2" type="ORF">ACFPN1_09940</name>
</gene>
<evidence type="ECO:0000313" key="3">
    <source>
        <dbReference type="Proteomes" id="UP001596036"/>
    </source>
</evidence>
<dbReference type="Proteomes" id="UP001596036">
    <property type="component" value="Unassembled WGS sequence"/>
</dbReference>
<reference evidence="3" key="1">
    <citation type="journal article" date="2019" name="Int. J. Syst. Evol. Microbiol.">
        <title>The Global Catalogue of Microorganisms (GCM) 10K type strain sequencing project: providing services to taxonomists for standard genome sequencing and annotation.</title>
        <authorList>
            <consortium name="The Broad Institute Genomics Platform"/>
            <consortium name="The Broad Institute Genome Sequencing Center for Infectious Disease"/>
            <person name="Wu L."/>
            <person name="Ma J."/>
        </authorList>
    </citation>
    <scope>NUCLEOTIDE SEQUENCE [LARGE SCALE GENOMIC DNA]</scope>
    <source>
        <strain evidence="3">KACC 11407</strain>
    </source>
</reference>
<sequence length="230" mass="25277">MKRAVVSRLLFALAYPPLAYWATRVETGTAAAIALGDLALVFLAGPMLYGRAWAWALALALAAGLSALAGAELPQMLLLAPPVLFLALLSWLFGRSLRVPREALITRIVSALHDQPATLLPADLFRYTRRLTAAWALLLAMLALVNGVLAFSEVPGGVLARLGHPPAWGIARAQGSLIANLVNYGVVGGFFVGEYILRERWFKDRPYRHFFDFLYRMGKLGPDFWKGLFR</sequence>
<evidence type="ECO:0000313" key="2">
    <source>
        <dbReference type="EMBL" id="MFC5570377.1"/>
    </source>
</evidence>
<organism evidence="2 3">
    <name type="scientific">Lysobacter yangpyeongensis</name>
    <dbReference type="NCBI Taxonomy" id="346182"/>
    <lineage>
        <taxon>Bacteria</taxon>
        <taxon>Pseudomonadati</taxon>
        <taxon>Pseudomonadota</taxon>
        <taxon>Gammaproteobacteria</taxon>
        <taxon>Lysobacterales</taxon>
        <taxon>Lysobacteraceae</taxon>
        <taxon>Lysobacter</taxon>
    </lineage>
</organism>
<protein>
    <submittedName>
        <fullName evidence="2">Ketosynthase</fullName>
    </submittedName>
</protein>
<keyword evidence="1" id="KW-0472">Membrane</keyword>
<keyword evidence="1" id="KW-0812">Transmembrane</keyword>
<comment type="caution">
    <text evidence="2">The sequence shown here is derived from an EMBL/GenBank/DDBJ whole genome shotgun (WGS) entry which is preliminary data.</text>
</comment>
<dbReference type="RefSeq" id="WP_386754743.1">
    <property type="nucleotide sequence ID" value="NZ_JBHSNM010000002.1"/>
</dbReference>